<reference evidence="2" key="2">
    <citation type="submission" date="2018-12" db="EMBL/GenBank/DDBJ databases">
        <title>Maribacter lutimaris sp. nov., isolated from marine sediment.</title>
        <authorList>
            <person name="Kim K.K."/>
        </authorList>
    </citation>
    <scope>NUCLEOTIDE SEQUENCE [LARGE SCALE GENOMIC DNA]</scope>
    <source>
        <strain evidence="2">PoM-212</strain>
    </source>
</reference>
<evidence type="ECO:0000313" key="2">
    <source>
        <dbReference type="Proteomes" id="UP000286990"/>
    </source>
</evidence>
<name>A0A3R8PZ92_9FLAO</name>
<organism evidence="1 2">
    <name type="scientific">Maribacter algicola</name>
    <dbReference type="NCBI Taxonomy" id="2498892"/>
    <lineage>
        <taxon>Bacteria</taxon>
        <taxon>Pseudomonadati</taxon>
        <taxon>Bacteroidota</taxon>
        <taxon>Flavobacteriia</taxon>
        <taxon>Flavobacteriales</taxon>
        <taxon>Flavobacteriaceae</taxon>
        <taxon>Maribacter</taxon>
    </lineage>
</organism>
<sequence length="85" mass="9721">MIPFNGITFFFFNNGLCSNQNFIGGLSILKSLKTKFIVSTPFLVAPVFMDLDTEGSFWIASYLNLSGFCLDWVQMKVYQNMTLRM</sequence>
<reference evidence="2" key="1">
    <citation type="submission" date="2018-08" db="EMBL/GenBank/DDBJ databases">
        <authorList>
            <person name="Khan S.A."/>
            <person name="J S.E."/>
        </authorList>
    </citation>
    <scope>NUCLEOTIDE SEQUENCE [LARGE SCALE GENOMIC DNA]</scope>
    <source>
        <strain evidence="2">PoM-212</strain>
    </source>
</reference>
<accession>A0A3R8PZ92</accession>
<dbReference type="AlphaFoldDB" id="A0A3R8PZ92"/>
<evidence type="ECO:0000313" key="1">
    <source>
        <dbReference type="EMBL" id="RRQ48968.1"/>
    </source>
</evidence>
<proteinExistence type="predicted"/>
<dbReference type="Proteomes" id="UP000286990">
    <property type="component" value="Unassembled WGS sequence"/>
</dbReference>
<keyword evidence="2" id="KW-1185">Reference proteome</keyword>
<gene>
    <name evidence="1" type="ORF">DZC72_15060</name>
</gene>
<comment type="caution">
    <text evidence="1">The sequence shown here is derived from an EMBL/GenBank/DDBJ whole genome shotgun (WGS) entry which is preliminary data.</text>
</comment>
<dbReference type="EMBL" id="QUSX01000002">
    <property type="protein sequence ID" value="RRQ48968.1"/>
    <property type="molecule type" value="Genomic_DNA"/>
</dbReference>
<protein>
    <submittedName>
        <fullName evidence="1">Uncharacterized protein</fullName>
    </submittedName>
</protein>